<dbReference type="Pfam" id="PF20305">
    <property type="entry name" value="pYEATS"/>
    <property type="match status" value="1"/>
</dbReference>
<feature type="transmembrane region" description="Helical" evidence="1">
    <location>
        <begin position="138"/>
        <end position="159"/>
    </location>
</feature>
<keyword evidence="1" id="KW-0472">Membrane</keyword>
<evidence type="ECO:0000256" key="1">
    <source>
        <dbReference type="SAM" id="Phobius"/>
    </source>
</evidence>
<organism evidence="3 4">
    <name type="scientific">Flavobacterium aquariorum</name>
    <dbReference type="NCBI Taxonomy" id="2217670"/>
    <lineage>
        <taxon>Bacteria</taxon>
        <taxon>Pseudomonadati</taxon>
        <taxon>Bacteroidota</taxon>
        <taxon>Flavobacteriia</taxon>
        <taxon>Flavobacteriales</taxon>
        <taxon>Flavobacteriaceae</taxon>
        <taxon>Flavobacterium</taxon>
    </lineage>
</organism>
<sequence length="390" mass="43976">MTNNDTELEKEKNTGKEAETSVLLTLYMGFFLGMIPVIGFPITITEMSGKILFIGLTLGISAFISSFFLGTLFGMPRRGNKTGKDYALNNGLIGISDWLTKIIVGLILINLKEIPGYIISFAEYIRIAAKYNGQLLNIYTIGILFYFGFLGLFIGYNYMRLVLSNKYKYTDDNLVRRELEITKEKLLEAKEENKQKDKKIIEFQSLVHEKEQLTKALIDKVNTPTMSNSSIKTVAGKLINSSEAKKGKENIELHLDKMIDEAKMKLHKGLITHNDDPQKGQWKSNPINNERELKATVIEETKGLYKINLQIVSTNPKNNPLKNGDLVLFALHNTFGDPPLKLVKVDKQLAELNFYTYSSFTVGAFVDDGTTELELDLAELPNVSSHFKSH</sequence>
<dbReference type="RefSeq" id="WP_111410753.1">
    <property type="nucleotide sequence ID" value="NZ_QKXH01000008.1"/>
</dbReference>
<evidence type="ECO:0000259" key="2">
    <source>
        <dbReference type="Pfam" id="PF20305"/>
    </source>
</evidence>
<feature type="domain" description="Prokaryotic YEATS" evidence="2">
    <location>
        <begin position="305"/>
        <end position="377"/>
    </location>
</feature>
<gene>
    <name evidence="3" type="ORF">DOS84_14080</name>
</gene>
<evidence type="ECO:0000313" key="4">
    <source>
        <dbReference type="Proteomes" id="UP000249177"/>
    </source>
</evidence>
<feature type="transmembrane region" description="Helical" evidence="1">
    <location>
        <begin position="51"/>
        <end position="75"/>
    </location>
</feature>
<accession>A0A2W7TS05</accession>
<keyword evidence="1" id="KW-1133">Transmembrane helix</keyword>
<evidence type="ECO:0000313" key="3">
    <source>
        <dbReference type="EMBL" id="PZX92991.1"/>
    </source>
</evidence>
<keyword evidence="1" id="KW-0812">Transmembrane</keyword>
<dbReference type="InterPro" id="IPR046888">
    <property type="entry name" value="pYEATS"/>
</dbReference>
<keyword evidence="4" id="KW-1185">Reference proteome</keyword>
<reference evidence="3 4" key="1">
    <citation type="submission" date="2018-06" db="EMBL/GenBank/DDBJ databases">
        <title>Flavobacterium sp IMCC34762, genome.</title>
        <authorList>
            <person name="Joung Y."/>
            <person name="Cho J."/>
            <person name="Song J."/>
        </authorList>
    </citation>
    <scope>NUCLEOTIDE SEQUENCE [LARGE SCALE GENOMIC DNA]</scope>
    <source>
        <strain evidence="3 4">IMCC34762</strain>
    </source>
</reference>
<protein>
    <recommendedName>
        <fullName evidence="2">Prokaryotic YEATS domain-containing protein</fullName>
    </recommendedName>
</protein>
<feature type="transmembrane region" description="Helical" evidence="1">
    <location>
        <begin position="21"/>
        <end position="45"/>
    </location>
</feature>
<proteinExistence type="predicted"/>
<dbReference type="EMBL" id="QKXH01000008">
    <property type="protein sequence ID" value="PZX92991.1"/>
    <property type="molecule type" value="Genomic_DNA"/>
</dbReference>
<comment type="caution">
    <text evidence="3">The sequence shown here is derived from an EMBL/GenBank/DDBJ whole genome shotgun (WGS) entry which is preliminary data.</text>
</comment>
<dbReference type="AlphaFoldDB" id="A0A2W7TS05"/>
<dbReference type="Proteomes" id="UP000249177">
    <property type="component" value="Unassembled WGS sequence"/>
</dbReference>
<dbReference type="OrthoDB" id="1257168at2"/>
<feature type="transmembrane region" description="Helical" evidence="1">
    <location>
        <begin position="87"/>
        <end position="109"/>
    </location>
</feature>
<name>A0A2W7TS05_9FLAO</name>